<proteinExistence type="predicted"/>
<dbReference type="HOGENOM" id="CLU_2093495_0_0_9"/>
<gene>
    <name evidence="1" type="ORF">GCWU000321_00766</name>
</gene>
<dbReference type="EMBL" id="ACIM02000001">
    <property type="protein sequence ID" value="EEW96799.1"/>
    <property type="molecule type" value="Genomic_DNA"/>
</dbReference>
<comment type="caution">
    <text evidence="1">The sequence shown here is derived from an EMBL/GenBank/DDBJ whole genome shotgun (WGS) entry which is preliminary data.</text>
</comment>
<dbReference type="AlphaFoldDB" id="C9LML3"/>
<name>C9LML3_9FIRM</name>
<evidence type="ECO:0000313" key="1">
    <source>
        <dbReference type="EMBL" id="EEW96799.1"/>
    </source>
</evidence>
<reference evidence="1" key="1">
    <citation type="submission" date="2009-09" db="EMBL/GenBank/DDBJ databases">
        <authorList>
            <person name="Weinstock G."/>
            <person name="Sodergren E."/>
            <person name="Clifton S."/>
            <person name="Fulton L."/>
            <person name="Fulton B."/>
            <person name="Courtney L."/>
            <person name="Fronick C."/>
            <person name="Harrison M."/>
            <person name="Strong C."/>
            <person name="Farmer C."/>
            <person name="Delahaunty K."/>
            <person name="Markovic C."/>
            <person name="Hall O."/>
            <person name="Minx P."/>
            <person name="Tomlinson C."/>
            <person name="Mitreva M."/>
            <person name="Nelson J."/>
            <person name="Hou S."/>
            <person name="Wollam A."/>
            <person name="Pepin K.H."/>
            <person name="Johnson M."/>
            <person name="Bhonagiri V."/>
            <person name="Nash W.E."/>
            <person name="Warren W."/>
            <person name="Chinwalla A."/>
            <person name="Mardis E.R."/>
            <person name="Wilson R.K."/>
        </authorList>
    </citation>
    <scope>NUCLEOTIDE SEQUENCE [LARGE SCALE GENOMIC DNA]</scope>
    <source>
        <strain evidence="1">DSM 15470</strain>
    </source>
</reference>
<dbReference type="eggNOG" id="ENOG5033D93">
    <property type="taxonomic scope" value="Bacteria"/>
</dbReference>
<sequence>MVVGKIQMRRYAYLKEPIKTNKKDYIYKIMLYQTKKDGVYLFMYCQKDAVQCSFDYWYKTVEDVYEDWNDLVNEKGWILIDDPLPYCQHDAFLPIRVKGRDIGEPQWGKLEILENGKWKEYIPDQ</sequence>
<dbReference type="Proteomes" id="UP000004736">
    <property type="component" value="Unassembled WGS sequence"/>
</dbReference>
<protein>
    <submittedName>
        <fullName evidence="1">Uncharacterized protein</fullName>
    </submittedName>
</protein>
<keyword evidence="2" id="KW-1185">Reference proteome</keyword>
<accession>C9LML3</accession>
<dbReference type="STRING" id="592028.GCWU000321_00766"/>
<evidence type="ECO:0000313" key="2">
    <source>
        <dbReference type="Proteomes" id="UP000004736"/>
    </source>
</evidence>
<organism evidence="1 2">
    <name type="scientific">Dialister invisus DSM 15470</name>
    <dbReference type="NCBI Taxonomy" id="592028"/>
    <lineage>
        <taxon>Bacteria</taxon>
        <taxon>Bacillati</taxon>
        <taxon>Bacillota</taxon>
        <taxon>Negativicutes</taxon>
        <taxon>Veillonellales</taxon>
        <taxon>Veillonellaceae</taxon>
        <taxon>Dialister</taxon>
    </lineage>
</organism>